<feature type="domain" description="Beta-ketoacyl-[acyl-carrier-protein] synthase III C-terminal" evidence="4">
    <location>
        <begin position="231"/>
        <end position="316"/>
    </location>
</feature>
<evidence type="ECO:0000259" key="4">
    <source>
        <dbReference type="Pfam" id="PF08541"/>
    </source>
</evidence>
<evidence type="ECO:0000256" key="2">
    <source>
        <dbReference type="ARBA" id="ARBA00022679"/>
    </source>
</evidence>
<dbReference type="PANTHER" id="PTHR34069:SF2">
    <property type="entry name" value="BETA-KETOACYL-[ACYL-CARRIER-PROTEIN] SYNTHASE III"/>
    <property type="match status" value="1"/>
</dbReference>
<dbReference type="Proteomes" id="UP000525686">
    <property type="component" value="Unassembled WGS sequence"/>
</dbReference>
<evidence type="ECO:0000313" key="7">
    <source>
        <dbReference type="Proteomes" id="UP000525686"/>
    </source>
</evidence>
<feature type="domain" description="Beta-ketoacyl-[acyl-carrier-protein] synthase III N-terminal" evidence="5">
    <location>
        <begin position="107"/>
        <end position="186"/>
    </location>
</feature>
<evidence type="ECO:0000259" key="5">
    <source>
        <dbReference type="Pfam" id="PF08545"/>
    </source>
</evidence>
<dbReference type="AlphaFoldDB" id="A0A7W3WI64"/>
<dbReference type="PANTHER" id="PTHR34069">
    <property type="entry name" value="3-OXOACYL-[ACYL-CARRIER-PROTEIN] SYNTHASE 3"/>
    <property type="match status" value="1"/>
</dbReference>
<keyword evidence="3" id="KW-0012">Acyltransferase</keyword>
<dbReference type="InterPro" id="IPR013751">
    <property type="entry name" value="ACP_syn_III_N"/>
</dbReference>
<dbReference type="InterPro" id="IPR013747">
    <property type="entry name" value="ACP_syn_III_C"/>
</dbReference>
<dbReference type="InterPro" id="IPR016039">
    <property type="entry name" value="Thiolase-like"/>
</dbReference>
<gene>
    <name evidence="6" type="ORF">H3146_05385</name>
</gene>
<evidence type="ECO:0000256" key="1">
    <source>
        <dbReference type="ARBA" id="ARBA00022490"/>
    </source>
</evidence>
<dbReference type="GO" id="GO:0006633">
    <property type="term" value="P:fatty acid biosynthetic process"/>
    <property type="evidence" value="ECO:0007669"/>
    <property type="project" value="InterPro"/>
</dbReference>
<keyword evidence="1" id="KW-0963">Cytoplasm</keyword>
<evidence type="ECO:0000313" key="6">
    <source>
        <dbReference type="EMBL" id="MBB1252799.1"/>
    </source>
</evidence>
<accession>A0A7W3WI64</accession>
<keyword evidence="2" id="KW-0808">Transferase</keyword>
<dbReference type="Pfam" id="PF08541">
    <property type="entry name" value="ACP_syn_III_C"/>
    <property type="match status" value="1"/>
</dbReference>
<dbReference type="SUPFAM" id="SSF53901">
    <property type="entry name" value="Thiolase-like"/>
    <property type="match status" value="1"/>
</dbReference>
<organism evidence="6 7">
    <name type="scientific">Streptomyces alkaliterrae</name>
    <dbReference type="NCBI Taxonomy" id="2213162"/>
    <lineage>
        <taxon>Bacteria</taxon>
        <taxon>Bacillati</taxon>
        <taxon>Actinomycetota</taxon>
        <taxon>Actinomycetes</taxon>
        <taxon>Kitasatosporales</taxon>
        <taxon>Streptomycetaceae</taxon>
        <taxon>Streptomyces</taxon>
    </lineage>
</organism>
<name>A0A7W3WI64_9ACTN</name>
<sequence>MGGIVDFDVRLPSARADIHTMHTESGVALAELARITHVTSFPVLADDESAWQLAVTAARQVLERTGVAAERISQVVFAGSGEWDRPFWSPAAKVADALGIRDAHCYEVANFCNAGMAAIRLLSVPGALKPGEYALVLVGDRLSRMVDYRDPDSKALFNFGDAAAAVLLESGAGRFRVLHSAMRTDGSWSDYYAGEPVGGRVLIRRGPHRRGLADAYVRHFTALVAESLTALGRRVPEIDHFLVNHGDRDMHLRLLSALGVPEERSVLNYHRLAHMGGSDTLIALRDLEDAGRLRPGDLIMLATSAMGFSWGVTTLEFQG</sequence>
<protein>
    <submittedName>
        <fullName evidence="6">3-oxoacyl-ACP synthase</fullName>
    </submittedName>
</protein>
<evidence type="ECO:0000256" key="3">
    <source>
        <dbReference type="ARBA" id="ARBA00023315"/>
    </source>
</evidence>
<dbReference type="RefSeq" id="WP_181353625.1">
    <property type="nucleotide sequence ID" value="NZ_JABJWZ010000028.1"/>
</dbReference>
<dbReference type="Gene3D" id="3.40.47.10">
    <property type="match status" value="2"/>
</dbReference>
<comment type="caution">
    <text evidence="6">The sequence shown here is derived from an EMBL/GenBank/DDBJ whole genome shotgun (WGS) entry which is preliminary data.</text>
</comment>
<dbReference type="Pfam" id="PF08545">
    <property type="entry name" value="ACP_syn_III"/>
    <property type="match status" value="1"/>
</dbReference>
<dbReference type="GO" id="GO:0004315">
    <property type="term" value="F:3-oxoacyl-[acyl-carrier-protein] synthase activity"/>
    <property type="evidence" value="ECO:0007669"/>
    <property type="project" value="InterPro"/>
</dbReference>
<dbReference type="GO" id="GO:0044550">
    <property type="term" value="P:secondary metabolite biosynthetic process"/>
    <property type="evidence" value="ECO:0007669"/>
    <property type="project" value="TreeGrafter"/>
</dbReference>
<proteinExistence type="predicted"/>
<reference evidence="7" key="1">
    <citation type="submission" date="2020-05" db="EMBL/GenBank/DDBJ databases">
        <title>Classification of alakaliphilic streptomycetes isolated from an alkaline soil next to Lonar Crater, India and a proposal for the recognition of Streptomyces alkaliterrae sp. nov.</title>
        <authorList>
            <person name="Golinska P."/>
        </authorList>
    </citation>
    <scope>NUCLEOTIDE SEQUENCE [LARGE SCALE GENOMIC DNA]</scope>
    <source>
        <strain evidence="7">OF3</strain>
    </source>
</reference>
<dbReference type="EMBL" id="JABJWZ010000028">
    <property type="protein sequence ID" value="MBB1252799.1"/>
    <property type="molecule type" value="Genomic_DNA"/>
</dbReference>